<dbReference type="EMBL" id="JASNUQ010000001">
    <property type="protein sequence ID" value="MDK4289266.1"/>
    <property type="molecule type" value="Genomic_DNA"/>
</dbReference>
<dbReference type="Proteomes" id="UP001239759">
    <property type="component" value="Unassembled WGS sequence"/>
</dbReference>
<evidence type="ECO:0008006" key="4">
    <source>
        <dbReference type="Google" id="ProtNLM"/>
    </source>
</evidence>
<gene>
    <name evidence="2" type="ORF">QPX23_00725</name>
</gene>
<dbReference type="RefSeq" id="WP_284586813.1">
    <property type="nucleotide sequence ID" value="NZ_JASNUQ010000001.1"/>
</dbReference>
<proteinExistence type="predicted"/>
<feature type="region of interest" description="Disordered" evidence="1">
    <location>
        <begin position="510"/>
        <end position="632"/>
    </location>
</feature>
<sequence length="663" mass="66713">MELNISTESLSAIRSKLAGIGASAYQASRESGRSRLSEAFSQIPGLGFLAAEHGRTLSGNPGAAAEEFMALRDKISWAADNLHNLASAVYEQDEYLSSSLTHMYSGHPSASSKFFTAAEPSDKSAPVAINSPAIGRVPDINLLASYFSGTVDSAAHHDADLWQQLSQAATEISDGLEEVAADLEANNYGDAISGGTQKLRHFAETSRTLNANSQIMNSTINNLIGTIEAARNNTRAVQAAVALNHTPSARELIEKTYLDIFPTQFSTALQTAVPRLLGLSIPSPAASGGENQAVGTGHAKSGVEEARAAMQLPREVQRTIAEYGPNQATFAAADNGTAQVANVGQNSASTHAAAHHSAGTNNTPTNVASQAATFNPTNAQQTGFSAPNHGGAGSPGLSRFEGTPGTMAANNSPNAGAARVLGNGNTGTPLNTGITHPSPTTTNGSQPINASGTNVFGGARGANTSLPGVSESGRGVNNSISGRGGMNPGAQLGIGARGLGSTAIPGAGGYSGGHSENFSARPIGSGGGASHAGGPNQPGAPGPHAGQNSPNATGNHGSNGHGGSGSSGSNGQHGAHNPHGNSASGNHNSQAGNSGRSGSGHMGRGMMPMMGGAGQQGQGTGTNSKPSRAKAVTTAIEREGNQKALLGERRPVVPGVIGAWVRD</sequence>
<name>A0ABT7FTH8_9CORY</name>
<accession>A0ABT7FTH8</accession>
<keyword evidence="3" id="KW-1185">Reference proteome</keyword>
<evidence type="ECO:0000256" key="1">
    <source>
        <dbReference type="SAM" id="MobiDB-lite"/>
    </source>
</evidence>
<feature type="region of interest" description="Disordered" evidence="1">
    <location>
        <begin position="437"/>
        <end position="493"/>
    </location>
</feature>
<protein>
    <recommendedName>
        <fullName evidence="4">PPE domain-containing protein</fullName>
    </recommendedName>
</protein>
<organism evidence="2 3">
    <name type="scientific">Corynebacterium pseudodiphtheriticum</name>
    <dbReference type="NCBI Taxonomy" id="37637"/>
    <lineage>
        <taxon>Bacteria</taxon>
        <taxon>Bacillati</taxon>
        <taxon>Actinomycetota</taxon>
        <taxon>Actinomycetes</taxon>
        <taxon>Mycobacteriales</taxon>
        <taxon>Corynebacteriaceae</taxon>
        <taxon>Corynebacterium</taxon>
    </lineage>
</organism>
<evidence type="ECO:0000313" key="2">
    <source>
        <dbReference type="EMBL" id="MDK4289266.1"/>
    </source>
</evidence>
<evidence type="ECO:0000313" key="3">
    <source>
        <dbReference type="Proteomes" id="UP001239759"/>
    </source>
</evidence>
<reference evidence="2 3" key="1">
    <citation type="submission" date="2023-05" db="EMBL/GenBank/DDBJ databases">
        <title>Metabolic capabilities are highly conserved among human nasal-associated Corynebacterium species in pangenomic analyses.</title>
        <authorList>
            <person name="Tran T.H."/>
            <person name="Roberts A.Q."/>
            <person name="Escapa I.F."/>
            <person name="Gao W."/>
            <person name="Conlan S."/>
            <person name="Kong H."/>
            <person name="Segre J.A."/>
            <person name="Kelly M.S."/>
            <person name="Lemon K.P."/>
        </authorList>
    </citation>
    <scope>NUCLEOTIDE SEQUENCE [LARGE SCALE GENOMIC DNA]</scope>
    <source>
        <strain evidence="2 3">KPL3772</strain>
    </source>
</reference>
<feature type="region of interest" description="Disordered" evidence="1">
    <location>
        <begin position="346"/>
        <end position="418"/>
    </location>
</feature>
<feature type="compositionally biased region" description="Gly residues" evidence="1">
    <location>
        <begin position="557"/>
        <end position="568"/>
    </location>
</feature>
<feature type="compositionally biased region" description="Low complexity" evidence="1">
    <location>
        <begin position="346"/>
        <end position="363"/>
    </location>
</feature>
<feature type="compositionally biased region" description="Polar residues" evidence="1">
    <location>
        <begin position="437"/>
        <end position="454"/>
    </location>
</feature>
<feature type="compositionally biased region" description="Polar residues" evidence="1">
    <location>
        <begin position="364"/>
        <end position="385"/>
    </location>
</feature>
<feature type="compositionally biased region" description="Polar residues" evidence="1">
    <location>
        <begin position="579"/>
        <end position="591"/>
    </location>
</feature>
<feature type="compositionally biased region" description="Gly residues" evidence="1">
    <location>
        <begin position="611"/>
        <end position="620"/>
    </location>
</feature>
<comment type="caution">
    <text evidence="2">The sequence shown here is derived from an EMBL/GenBank/DDBJ whole genome shotgun (WGS) entry which is preliminary data.</text>
</comment>
<feature type="compositionally biased region" description="Low complexity" evidence="1">
    <location>
        <begin position="532"/>
        <end position="556"/>
    </location>
</feature>